<gene>
    <name evidence="2" type="ORF">FIBRA_05850</name>
</gene>
<keyword evidence="3" id="KW-1185">Reference proteome</keyword>
<feature type="compositionally biased region" description="Low complexity" evidence="1">
    <location>
        <begin position="155"/>
        <end position="177"/>
    </location>
</feature>
<feature type="region of interest" description="Disordered" evidence="1">
    <location>
        <begin position="127"/>
        <end position="177"/>
    </location>
</feature>
<feature type="region of interest" description="Disordered" evidence="1">
    <location>
        <begin position="609"/>
        <end position="656"/>
    </location>
</feature>
<accession>J4H3R5</accession>
<feature type="region of interest" description="Disordered" evidence="1">
    <location>
        <begin position="238"/>
        <end position="483"/>
    </location>
</feature>
<evidence type="ECO:0000313" key="2">
    <source>
        <dbReference type="EMBL" id="CCM03704.1"/>
    </source>
</evidence>
<dbReference type="EMBL" id="HE797125">
    <property type="protein sequence ID" value="CCM03704.1"/>
    <property type="molecule type" value="Genomic_DNA"/>
</dbReference>
<dbReference type="Proteomes" id="UP000006352">
    <property type="component" value="Unassembled WGS sequence"/>
</dbReference>
<dbReference type="InParanoid" id="J4H3R5"/>
<protein>
    <submittedName>
        <fullName evidence="2">Uncharacterized protein</fullName>
    </submittedName>
</protein>
<dbReference type="HOGENOM" id="CLU_417980_0_0_1"/>
<feature type="compositionally biased region" description="Polar residues" evidence="1">
    <location>
        <begin position="316"/>
        <end position="340"/>
    </location>
</feature>
<evidence type="ECO:0000313" key="3">
    <source>
        <dbReference type="Proteomes" id="UP000006352"/>
    </source>
</evidence>
<feature type="compositionally biased region" description="Low complexity" evidence="1">
    <location>
        <begin position="531"/>
        <end position="545"/>
    </location>
</feature>
<feature type="compositionally biased region" description="Low complexity" evidence="1">
    <location>
        <begin position="344"/>
        <end position="387"/>
    </location>
</feature>
<proteinExistence type="predicted"/>
<reference evidence="2 3" key="1">
    <citation type="journal article" date="2012" name="Appl. Environ. Microbiol.">
        <title>Short-read sequencing for genomic analysis of the brown rot fungus Fibroporia radiculosa.</title>
        <authorList>
            <person name="Tang J.D."/>
            <person name="Perkins A.D."/>
            <person name="Sonstegard T.S."/>
            <person name="Schroeder S.G."/>
            <person name="Burgess S.C."/>
            <person name="Diehl S.V."/>
        </authorList>
    </citation>
    <scope>NUCLEOTIDE SEQUENCE [LARGE SCALE GENOMIC DNA]</scope>
    <source>
        <strain evidence="2 3">TFFH 294</strain>
    </source>
</reference>
<feature type="compositionally biased region" description="Polar residues" evidence="1">
    <location>
        <begin position="412"/>
        <end position="429"/>
    </location>
</feature>
<feature type="compositionally biased region" description="Low complexity" evidence="1">
    <location>
        <begin position="430"/>
        <end position="460"/>
    </location>
</feature>
<feature type="compositionally biased region" description="Low complexity" evidence="1">
    <location>
        <begin position="250"/>
        <end position="261"/>
    </location>
</feature>
<name>J4H3R5_9APHY</name>
<dbReference type="RefSeq" id="XP_012182987.1">
    <property type="nucleotide sequence ID" value="XM_012327597.1"/>
</dbReference>
<feature type="compositionally biased region" description="Polar residues" evidence="1">
    <location>
        <begin position="138"/>
        <end position="154"/>
    </location>
</feature>
<feature type="region of interest" description="Disordered" evidence="1">
    <location>
        <begin position="516"/>
        <end position="565"/>
    </location>
</feature>
<organism evidence="2 3">
    <name type="scientific">Fibroporia radiculosa</name>
    <dbReference type="NCBI Taxonomy" id="599839"/>
    <lineage>
        <taxon>Eukaryota</taxon>
        <taxon>Fungi</taxon>
        <taxon>Dikarya</taxon>
        <taxon>Basidiomycota</taxon>
        <taxon>Agaricomycotina</taxon>
        <taxon>Agaricomycetes</taxon>
        <taxon>Polyporales</taxon>
        <taxon>Fibroporiaceae</taxon>
        <taxon>Fibroporia</taxon>
    </lineage>
</organism>
<dbReference type="GeneID" id="24098615"/>
<dbReference type="OrthoDB" id="5563016at2759"/>
<dbReference type="AlphaFoldDB" id="J4H3R5"/>
<sequence>MAVAAQCAAAASTSRARSLCAPLLAQEHGHQQGVFEIFALFGAVWATQLTGDGRLCGSLLSLAVALSRRLRQSRATVALPPSLLLSLSLSFFSSPKGLPPFREPSPSVAPAESMAVLAQQDWHLPRDHTMDALPSPSAAINPSVPRQRSSPANDQSQAPSPISQQQPYPYPVQQQQAGWTSPQQYYPAFYANQQPYPLHGHSAHPSPQQIHPQNPYYDPANAQFAQWAYQQMMFNAQQAHQMSHTPPHMASSRSRSSTASSGDYFALNQVPGFNPFPSGTPPPHPSQLPNGYSPTDHHPSSPYQGFHPYRRPQRHGSGSQDPSQNSNPEWRSSTQMNSFQPPYARSDAAGSSSSVNSGSSNSGSNRPRANSTQGPTAAASSSAAPSSHIYTKSTGSGSGHGHGHGHGRGGSITSINSQKSTSSAQRPANRSTPSSSGTSPTPRAASTSTAPSPTSTHGPPNLRKPSPLSQGNFTATEKRMSRDDSDLAAMLEPNPNSPGVRSGGLKGRLRRALSLGANATLNEEEEDSDAVPKSSSRSPAASNVSQAVLNDDAESTATVQKKKSRSLFNSRLNRSTDNISLSSTMSSASMVIRKLGSIGKLTRRNSLAGITSLFKDKKDKEDEENSGKKGKKKKGEKGPVAEASVSHAGTAAYTQE</sequence>
<evidence type="ECO:0000256" key="1">
    <source>
        <dbReference type="SAM" id="MobiDB-lite"/>
    </source>
</evidence>
<dbReference type="STRING" id="599839.J4H3R5"/>